<reference evidence="3" key="1">
    <citation type="submission" date="2016-11" db="UniProtKB">
        <authorList>
            <consortium name="WormBaseParasite"/>
        </authorList>
    </citation>
    <scope>IDENTIFICATION</scope>
</reference>
<evidence type="ECO:0000313" key="2">
    <source>
        <dbReference type="Proteomes" id="UP000095283"/>
    </source>
</evidence>
<keyword evidence="1" id="KW-0812">Transmembrane</keyword>
<organism evidence="2 3">
    <name type="scientific">Heterorhabditis bacteriophora</name>
    <name type="common">Entomopathogenic nematode worm</name>
    <dbReference type="NCBI Taxonomy" id="37862"/>
    <lineage>
        <taxon>Eukaryota</taxon>
        <taxon>Metazoa</taxon>
        <taxon>Ecdysozoa</taxon>
        <taxon>Nematoda</taxon>
        <taxon>Chromadorea</taxon>
        <taxon>Rhabditida</taxon>
        <taxon>Rhabditina</taxon>
        <taxon>Rhabditomorpha</taxon>
        <taxon>Strongyloidea</taxon>
        <taxon>Heterorhabditidae</taxon>
        <taxon>Heterorhabditis</taxon>
    </lineage>
</organism>
<keyword evidence="1" id="KW-1133">Transmembrane helix</keyword>
<keyword evidence="1" id="KW-0472">Membrane</keyword>
<evidence type="ECO:0000256" key="1">
    <source>
        <dbReference type="SAM" id="Phobius"/>
    </source>
</evidence>
<dbReference type="Proteomes" id="UP000095283">
    <property type="component" value="Unplaced"/>
</dbReference>
<accession>A0A1I7XSP0</accession>
<name>A0A1I7XSP0_HETBA</name>
<evidence type="ECO:0000313" key="3">
    <source>
        <dbReference type="WBParaSite" id="Hba_20506"/>
    </source>
</evidence>
<feature type="transmembrane region" description="Helical" evidence="1">
    <location>
        <begin position="7"/>
        <end position="24"/>
    </location>
</feature>
<keyword evidence="2" id="KW-1185">Reference proteome</keyword>
<dbReference type="AlphaFoldDB" id="A0A1I7XSP0"/>
<sequence length="33" mass="3552">MKRINKNITMITIVVAMAIARNVFTDSSSVGGL</sequence>
<proteinExistence type="predicted"/>
<protein>
    <submittedName>
        <fullName evidence="3">Phr family secreted Rap phosphatase inhibitor</fullName>
    </submittedName>
</protein>
<dbReference type="WBParaSite" id="Hba_20506">
    <property type="protein sequence ID" value="Hba_20506"/>
    <property type="gene ID" value="Hba_20506"/>
</dbReference>